<evidence type="ECO:0000313" key="2">
    <source>
        <dbReference type="EMBL" id="UXC20451.1"/>
    </source>
</evidence>
<keyword evidence="1" id="KW-0472">Membrane</keyword>
<organism evidence="2 3">
    <name type="scientific">Comamonas squillarum</name>
    <dbReference type="NCBI Taxonomy" id="2977320"/>
    <lineage>
        <taxon>Bacteria</taxon>
        <taxon>Pseudomonadati</taxon>
        <taxon>Pseudomonadota</taxon>
        <taxon>Betaproteobacteria</taxon>
        <taxon>Burkholderiales</taxon>
        <taxon>Comamonadaceae</taxon>
        <taxon>Comamonas</taxon>
    </lineage>
</organism>
<keyword evidence="3" id="KW-1185">Reference proteome</keyword>
<evidence type="ECO:0000313" key="3">
    <source>
        <dbReference type="Proteomes" id="UP001058290"/>
    </source>
</evidence>
<keyword evidence="1" id="KW-1133">Transmembrane helix</keyword>
<evidence type="ECO:0000256" key="1">
    <source>
        <dbReference type="SAM" id="Phobius"/>
    </source>
</evidence>
<reference evidence="2" key="1">
    <citation type="submission" date="2022-09" db="EMBL/GenBank/DDBJ databases">
        <title>Bacterial diversity in gut of crayfish and pufferfish.</title>
        <authorList>
            <person name="Huang Y."/>
        </authorList>
    </citation>
    <scope>NUCLEOTIDE SEQUENCE</scope>
    <source>
        <strain evidence="2">PR12</strain>
    </source>
</reference>
<protein>
    <submittedName>
        <fullName evidence="2">Uncharacterized protein</fullName>
    </submittedName>
</protein>
<proteinExistence type="predicted"/>
<gene>
    <name evidence="2" type="ORF">N4T19_10190</name>
</gene>
<accession>A0ABY6A446</accession>
<dbReference type="RefSeq" id="WP_165841228.1">
    <property type="nucleotide sequence ID" value="NZ_CP104377.1"/>
</dbReference>
<keyword evidence="1" id="KW-0812">Transmembrane</keyword>
<dbReference type="Proteomes" id="UP001058290">
    <property type="component" value="Chromosome"/>
</dbReference>
<sequence>MMLLVLVLVTLGQVCNLLVLGWLTTLLILGVALWDTHAAKRRQRLGTVAEHGHH</sequence>
<feature type="transmembrane region" description="Helical" evidence="1">
    <location>
        <begin position="6"/>
        <end position="34"/>
    </location>
</feature>
<name>A0ABY6A446_9BURK</name>
<dbReference type="EMBL" id="CP104377">
    <property type="protein sequence ID" value="UXC20451.1"/>
    <property type="molecule type" value="Genomic_DNA"/>
</dbReference>